<comment type="caution">
    <text evidence="2">The sequence shown here is derived from an EMBL/GenBank/DDBJ whole genome shotgun (WGS) entry which is preliminary data.</text>
</comment>
<gene>
    <name evidence="2" type="ORF">CK203_055546</name>
</gene>
<protein>
    <submittedName>
        <fullName evidence="2">Uncharacterized protein</fullName>
    </submittedName>
</protein>
<accession>A0A438GXQ5</accession>
<dbReference type="EMBL" id="QGNW01000320">
    <property type="protein sequence ID" value="RVW76973.1"/>
    <property type="molecule type" value="Genomic_DNA"/>
</dbReference>
<name>A0A438GXQ5_VITVI</name>
<feature type="compositionally biased region" description="Basic and acidic residues" evidence="1">
    <location>
        <begin position="1"/>
        <end position="24"/>
    </location>
</feature>
<evidence type="ECO:0000313" key="3">
    <source>
        <dbReference type="Proteomes" id="UP000288805"/>
    </source>
</evidence>
<reference evidence="2 3" key="1">
    <citation type="journal article" date="2018" name="PLoS Genet.">
        <title>Population sequencing reveals clonal diversity and ancestral inbreeding in the grapevine cultivar Chardonnay.</title>
        <authorList>
            <person name="Roach M.J."/>
            <person name="Johnson D.L."/>
            <person name="Bohlmann J."/>
            <person name="van Vuuren H.J."/>
            <person name="Jones S.J."/>
            <person name="Pretorius I.S."/>
            <person name="Schmidt S.A."/>
            <person name="Borneman A.R."/>
        </authorList>
    </citation>
    <scope>NUCLEOTIDE SEQUENCE [LARGE SCALE GENOMIC DNA]</scope>
    <source>
        <strain evidence="3">cv. Chardonnay</strain>
        <tissue evidence="2">Leaf</tissue>
    </source>
</reference>
<sequence>MGRLQIEDRRQQEEKEVDPKEERSPLVLPPPQEVQDRHDQPQAIIKVERTIRCAMMRHLMLPQPPANGSIRLRFRYKSKSFFAMSKGAIHPQLTRYQHWRHLWELKVQMSAPSRSRSSTMGNEDYFNWRENMERCQCESKRQVQALLYQTRRLKEENKVLRIQVSLSAPPRSPRPRSQRVNSRQNEEATYPRNVDFLHA</sequence>
<dbReference type="AlphaFoldDB" id="A0A438GXQ5"/>
<proteinExistence type="predicted"/>
<feature type="region of interest" description="Disordered" evidence="1">
    <location>
        <begin position="1"/>
        <end position="38"/>
    </location>
</feature>
<evidence type="ECO:0000256" key="1">
    <source>
        <dbReference type="SAM" id="MobiDB-lite"/>
    </source>
</evidence>
<dbReference type="Proteomes" id="UP000288805">
    <property type="component" value="Unassembled WGS sequence"/>
</dbReference>
<evidence type="ECO:0000313" key="2">
    <source>
        <dbReference type="EMBL" id="RVW76973.1"/>
    </source>
</evidence>
<organism evidence="2 3">
    <name type="scientific">Vitis vinifera</name>
    <name type="common">Grape</name>
    <dbReference type="NCBI Taxonomy" id="29760"/>
    <lineage>
        <taxon>Eukaryota</taxon>
        <taxon>Viridiplantae</taxon>
        <taxon>Streptophyta</taxon>
        <taxon>Embryophyta</taxon>
        <taxon>Tracheophyta</taxon>
        <taxon>Spermatophyta</taxon>
        <taxon>Magnoliopsida</taxon>
        <taxon>eudicotyledons</taxon>
        <taxon>Gunneridae</taxon>
        <taxon>Pentapetalae</taxon>
        <taxon>rosids</taxon>
        <taxon>Vitales</taxon>
        <taxon>Vitaceae</taxon>
        <taxon>Viteae</taxon>
        <taxon>Vitis</taxon>
    </lineage>
</organism>
<feature type="region of interest" description="Disordered" evidence="1">
    <location>
        <begin position="165"/>
        <end position="199"/>
    </location>
</feature>